<evidence type="ECO:0000256" key="10">
    <source>
        <dbReference type="SAM" id="MobiDB-lite"/>
    </source>
</evidence>
<comment type="subcellular location">
    <subcellularLocation>
        <location evidence="1">Nucleus</location>
        <location evidence="1">Nucleolus</location>
    </subcellularLocation>
</comment>
<gene>
    <name evidence="13" type="ORF">ANCCAN_20709</name>
</gene>
<dbReference type="PANTHER" id="PTHR12581">
    <property type="entry name" value="HIV-1 REV BINDING PROTEIN 2, 3"/>
    <property type="match status" value="1"/>
</dbReference>
<evidence type="ECO:0000256" key="7">
    <source>
        <dbReference type="ARBA" id="ARBA00023242"/>
    </source>
</evidence>
<evidence type="ECO:0000256" key="2">
    <source>
        <dbReference type="ARBA" id="ARBA00008372"/>
    </source>
</evidence>
<feature type="region of interest" description="Disordered" evidence="10">
    <location>
        <begin position="267"/>
        <end position="297"/>
    </location>
</feature>
<dbReference type="SUPFAM" id="SSF54791">
    <property type="entry name" value="Eukaryotic type KH-domain (KH-domain type I)"/>
    <property type="match status" value="1"/>
</dbReference>
<organism evidence="13 14">
    <name type="scientific">Ancylostoma caninum</name>
    <name type="common">Dog hookworm</name>
    <dbReference type="NCBI Taxonomy" id="29170"/>
    <lineage>
        <taxon>Eukaryota</taxon>
        <taxon>Metazoa</taxon>
        <taxon>Ecdysozoa</taxon>
        <taxon>Nematoda</taxon>
        <taxon>Chromadorea</taxon>
        <taxon>Rhabditida</taxon>
        <taxon>Rhabditina</taxon>
        <taxon>Rhabditomorpha</taxon>
        <taxon>Strongyloidea</taxon>
        <taxon>Ancylostomatidae</taxon>
        <taxon>Ancylostomatinae</taxon>
        <taxon>Ancylostoma</taxon>
    </lineage>
</organism>
<evidence type="ECO:0000256" key="9">
    <source>
        <dbReference type="ARBA" id="ARBA00032993"/>
    </source>
</evidence>
<dbReference type="InterPro" id="IPR006941">
    <property type="entry name" value="RNase_CAF1"/>
</dbReference>
<dbReference type="GO" id="GO:0006364">
    <property type="term" value="P:rRNA processing"/>
    <property type="evidence" value="ECO:0007669"/>
    <property type="project" value="UniProtKB-KW"/>
</dbReference>
<evidence type="ECO:0000313" key="13">
    <source>
        <dbReference type="EMBL" id="RCN33459.1"/>
    </source>
</evidence>
<dbReference type="InterPro" id="IPR041174">
    <property type="entry name" value="KRR1-like_KH1"/>
</dbReference>
<dbReference type="EMBL" id="JOJR01000918">
    <property type="protein sequence ID" value="RCN33459.1"/>
    <property type="molecule type" value="Genomic_DNA"/>
</dbReference>
<keyword evidence="4" id="KW-0690">Ribosome biogenesis</keyword>
<name>A0A368FR16_ANCCA</name>
<evidence type="ECO:0000313" key="14">
    <source>
        <dbReference type="Proteomes" id="UP000252519"/>
    </source>
</evidence>
<feature type="compositionally biased region" description="Basic and acidic residues" evidence="10">
    <location>
        <begin position="347"/>
        <end position="359"/>
    </location>
</feature>
<feature type="region of interest" description="Disordered" evidence="10">
    <location>
        <begin position="325"/>
        <end position="359"/>
    </location>
</feature>
<comment type="caution">
    <text evidence="13">The sequence shown here is derived from an EMBL/GenBank/DDBJ whole genome shotgun (WGS) entry which is preliminary data.</text>
</comment>
<accession>A0A368FR16</accession>
<feature type="compositionally biased region" description="Acidic residues" evidence="10">
    <location>
        <begin position="25"/>
        <end position="34"/>
    </location>
</feature>
<dbReference type="CDD" id="cd22393">
    <property type="entry name" value="KH-I_KRR1_rpt1"/>
    <property type="match status" value="1"/>
</dbReference>
<comment type="similarity">
    <text evidence="2">Belongs to the CAF1 family.</text>
</comment>
<reference evidence="13 14" key="1">
    <citation type="submission" date="2014-10" db="EMBL/GenBank/DDBJ databases">
        <title>Draft genome of the hookworm Ancylostoma caninum.</title>
        <authorList>
            <person name="Mitreva M."/>
        </authorList>
    </citation>
    <scope>NUCLEOTIDE SEQUENCE [LARGE SCALE GENOMIC DNA]</scope>
    <source>
        <strain evidence="13 14">Baltimore</strain>
    </source>
</reference>
<dbReference type="AlphaFoldDB" id="A0A368FR16"/>
<evidence type="ECO:0000259" key="11">
    <source>
        <dbReference type="Pfam" id="PF17903"/>
    </source>
</evidence>
<dbReference type="InterPro" id="IPR048550">
    <property type="entry name" value="KRR1-like_KH1_euk"/>
</dbReference>
<evidence type="ECO:0000256" key="8">
    <source>
        <dbReference type="ARBA" id="ARBA00023274"/>
    </source>
</evidence>
<keyword evidence="8" id="KW-0687">Ribonucleoprotein</keyword>
<keyword evidence="7" id="KW-0539">Nucleus</keyword>
<sequence>MGGTSFSLRLKPQKMPATGEKSEFEPEWADEEEERTDRKPTASTFGARKDPHWWDISTFSKEDNPSGLVAESSFSCLFPKYREKYIRESWPLVEKTMGEHFLKADLDLLEGTMTVRTTRKTWDPYILIKARDVLKLMSRSVPYEQAIRVLDDEVFCEIIKISSMCSNKERFVKRRARLVGNNGATLKAMELLTQCYVCIQGGTVCAIGPLAGLKQVSSIVIDCMNNIHPIYNIKTLMIKRELMKNDKLKDESWERFLPKFKKKVQSSATANEAKKKKKKAWKKKGEYTPFPPAPTLSKIDKQLESGEYFMTEKERLLNKKRKKVETAALKSEDRKKEKLKKFQPPAEKPREKQTRKREAEELDIEKFKKKVKKFAKNSLFDVMIVDVTRQNFHEWLPRIQKAIEQAAFVSIDLEFLGLPPLNERSSVSLFDTPYERYKKLSDAVRRFPPCQLGLACFREDGKGYAADVYCVTLFKRIPMNEFCISPYAATFLAKHKFDFNKFVKEGVTYCNRSELSKLKKNIELGEIDFK</sequence>
<evidence type="ECO:0000259" key="12">
    <source>
        <dbReference type="Pfam" id="PF21800"/>
    </source>
</evidence>
<dbReference type="Pfam" id="PF17903">
    <property type="entry name" value="KH_KRR1_1st"/>
    <property type="match status" value="1"/>
</dbReference>
<evidence type="ECO:0000256" key="4">
    <source>
        <dbReference type="ARBA" id="ARBA00022517"/>
    </source>
</evidence>
<evidence type="ECO:0000256" key="3">
    <source>
        <dbReference type="ARBA" id="ARBA00009344"/>
    </source>
</evidence>
<dbReference type="InterPro" id="IPR048548">
    <property type="entry name" value="KRR1-like_KH2"/>
</dbReference>
<comment type="similarity">
    <text evidence="3">Belongs to the KRR1 family.</text>
</comment>
<dbReference type="InterPro" id="IPR024166">
    <property type="entry name" value="rRNA_assembly_KRR1"/>
</dbReference>
<feature type="region of interest" description="Disordered" evidence="10">
    <location>
        <begin position="1"/>
        <end position="46"/>
    </location>
</feature>
<dbReference type="Gene3D" id="3.30.420.10">
    <property type="entry name" value="Ribonuclease H-like superfamily/Ribonuclease H"/>
    <property type="match status" value="1"/>
</dbReference>
<dbReference type="GO" id="GO:0003723">
    <property type="term" value="F:RNA binding"/>
    <property type="evidence" value="ECO:0007669"/>
    <property type="project" value="UniProtKB-KW"/>
</dbReference>
<dbReference type="Gene3D" id="3.30.1370.10">
    <property type="entry name" value="K Homology domain, type 1"/>
    <property type="match status" value="2"/>
</dbReference>
<dbReference type="STRING" id="29170.A0A368FR16"/>
<dbReference type="FunFam" id="3.30.1370.10:FF:000014">
    <property type="entry name" value="KRR1 small subunit processome component"/>
    <property type="match status" value="1"/>
</dbReference>
<proteinExistence type="inferred from homology"/>
<dbReference type="CDD" id="cd22394">
    <property type="entry name" value="KH-I_KRR1_rpt2"/>
    <property type="match status" value="1"/>
</dbReference>
<evidence type="ECO:0000256" key="6">
    <source>
        <dbReference type="ARBA" id="ARBA00022884"/>
    </source>
</evidence>
<dbReference type="OrthoDB" id="441223at2759"/>
<dbReference type="InterPro" id="IPR048549">
    <property type="entry name" value="KRR1-like_KH2_euk"/>
</dbReference>
<feature type="domain" description="KRR1 small subunit processome component first KH" evidence="11">
    <location>
        <begin position="72"/>
        <end position="152"/>
    </location>
</feature>
<keyword evidence="6" id="KW-0694">RNA-binding</keyword>
<dbReference type="InterPro" id="IPR012337">
    <property type="entry name" value="RNaseH-like_sf"/>
</dbReference>
<dbReference type="Pfam" id="PF21800">
    <property type="entry name" value="KH_KRR1_2nd"/>
    <property type="match status" value="1"/>
</dbReference>
<dbReference type="InterPro" id="IPR036397">
    <property type="entry name" value="RNaseH_sf"/>
</dbReference>
<protein>
    <recommendedName>
        <fullName evidence="9">KRR-R motif-containing protein 1</fullName>
    </recommendedName>
</protein>
<dbReference type="GO" id="GO:0032040">
    <property type="term" value="C:small-subunit processome"/>
    <property type="evidence" value="ECO:0007669"/>
    <property type="project" value="TreeGrafter"/>
</dbReference>
<dbReference type="PANTHER" id="PTHR12581:SF0">
    <property type="entry name" value="KRR1 SMALL SUBUNIT PROCESSOME COMPONENT HOMOLOG"/>
    <property type="match status" value="1"/>
</dbReference>
<keyword evidence="14" id="KW-1185">Reference proteome</keyword>
<dbReference type="Pfam" id="PF04857">
    <property type="entry name" value="CAF1"/>
    <property type="match status" value="1"/>
</dbReference>
<evidence type="ECO:0000256" key="5">
    <source>
        <dbReference type="ARBA" id="ARBA00022552"/>
    </source>
</evidence>
<evidence type="ECO:0000256" key="1">
    <source>
        <dbReference type="ARBA" id="ARBA00004604"/>
    </source>
</evidence>
<feature type="domain" description="KRR1 small subunit processome component second KH" evidence="12">
    <location>
        <begin position="154"/>
        <end position="244"/>
    </location>
</feature>
<dbReference type="InterPro" id="IPR036612">
    <property type="entry name" value="KH_dom_type_1_sf"/>
</dbReference>
<dbReference type="SUPFAM" id="SSF53098">
    <property type="entry name" value="Ribonuclease H-like"/>
    <property type="match status" value="1"/>
</dbReference>
<keyword evidence="5" id="KW-0698">rRNA processing</keyword>
<dbReference type="Proteomes" id="UP000252519">
    <property type="component" value="Unassembled WGS sequence"/>
</dbReference>